<evidence type="ECO:0000256" key="1">
    <source>
        <dbReference type="SAM" id="MobiDB-lite"/>
    </source>
</evidence>
<proteinExistence type="predicted"/>
<accession>A0A0A1SS32</accession>
<dbReference type="EMBL" id="CDHN01000002">
    <property type="protein sequence ID" value="CEJ83752.1"/>
    <property type="molecule type" value="Genomic_DNA"/>
</dbReference>
<evidence type="ECO:0008006" key="5">
    <source>
        <dbReference type="Google" id="ProtNLM"/>
    </source>
</evidence>
<evidence type="ECO:0000256" key="2">
    <source>
        <dbReference type="SAM" id="Phobius"/>
    </source>
</evidence>
<organism evidence="3 4">
    <name type="scientific">[Torrubiella] hemipterigena</name>
    <dbReference type="NCBI Taxonomy" id="1531966"/>
    <lineage>
        <taxon>Eukaryota</taxon>
        <taxon>Fungi</taxon>
        <taxon>Dikarya</taxon>
        <taxon>Ascomycota</taxon>
        <taxon>Pezizomycotina</taxon>
        <taxon>Sordariomycetes</taxon>
        <taxon>Hypocreomycetidae</taxon>
        <taxon>Hypocreales</taxon>
        <taxon>Clavicipitaceae</taxon>
        <taxon>Clavicipitaceae incertae sedis</taxon>
        <taxon>'Torrubiella' clade</taxon>
    </lineage>
</organism>
<keyword evidence="2" id="KW-0472">Membrane</keyword>
<evidence type="ECO:0000313" key="3">
    <source>
        <dbReference type="EMBL" id="CEJ83752.1"/>
    </source>
</evidence>
<feature type="transmembrane region" description="Helical" evidence="2">
    <location>
        <begin position="438"/>
        <end position="460"/>
    </location>
</feature>
<reference evidence="3 4" key="1">
    <citation type="journal article" date="2015" name="Genome Announc.">
        <title>Draft Genome Sequence and Gene Annotation of the Entomopathogenic Fungus Verticillium hemipterigenum.</title>
        <authorList>
            <person name="Horn F."/>
            <person name="Habel A."/>
            <person name="Scharf D.H."/>
            <person name="Dworschak J."/>
            <person name="Brakhage A.A."/>
            <person name="Guthke R."/>
            <person name="Hertweck C."/>
            <person name="Linde J."/>
        </authorList>
    </citation>
    <scope>NUCLEOTIDE SEQUENCE [LARGE SCALE GENOMIC DNA]</scope>
</reference>
<feature type="transmembrane region" description="Helical" evidence="2">
    <location>
        <begin position="254"/>
        <end position="276"/>
    </location>
</feature>
<feature type="transmembrane region" description="Helical" evidence="2">
    <location>
        <begin position="122"/>
        <end position="143"/>
    </location>
</feature>
<dbReference type="AlphaFoldDB" id="A0A0A1SS32"/>
<protein>
    <recommendedName>
        <fullName evidence="5">Heparan-alpha-glucosaminide N-acetyltransferase catalytic domain-containing protein</fullName>
    </recommendedName>
</protein>
<feature type="compositionally biased region" description="Low complexity" evidence="1">
    <location>
        <begin position="1"/>
        <end position="20"/>
    </location>
</feature>
<feature type="region of interest" description="Disordered" evidence="1">
    <location>
        <begin position="1"/>
        <end position="30"/>
    </location>
</feature>
<name>A0A0A1SS32_9HYPO</name>
<feature type="transmembrane region" description="Helical" evidence="2">
    <location>
        <begin position="519"/>
        <end position="537"/>
    </location>
</feature>
<dbReference type="OrthoDB" id="2505607at2759"/>
<gene>
    <name evidence="3" type="ORF">VHEMI03248</name>
</gene>
<dbReference type="HOGENOM" id="CLU_507131_0_0_1"/>
<sequence length="556" mass="61138">MARTNTASQQQQQPGAAGARSTDRNRSNPNYNSFPVYNTIAATLASTQTNGAPADASAAKSGKPARVLAPDLLRGLLMIIMAMDHVSVSFGFWEHGTGRVGEQDGAVVERWNFPTAFVVRTLTHLCGPGFTFLLGMGIVYLGNARVKIGWGAGKLIRYFAVRMVVLTALCVVFGVTFTLGAAWFVNPVVFALGVDYFLVGLLWLAMNKTEPLLASAITLAIRDEPEVTDESPIDEEAPLFDRPRTKSRAGAETISWHIHNVFLAILTVVTIFWNIWMSENGGHCISSSSPSSSPRGYAGLTAAAPLDILKVAPGIQPQNQPTHPLLKIWFWPMMGADTLKYGMMSGFPPMAWISFAILGLLYGRLVYGRPWTKLTTTAHALAGAGFMVIFVMTRVFRFGNLSEGCLHTPDHDKANRHANPYLVSPQSFLYIIKYPPDVAYWAATLSVNFLLLALFGALPLRLAKRMTLLLDLGGAALFFYVAHMYLIMALAVVMLPIFGHKPDKGVTNPMGGTKVMTNLYAYFVIWVFVIAVMWPSCRWYGRFKSTKGADSLWRFF</sequence>
<feature type="transmembrane region" description="Helical" evidence="2">
    <location>
        <begin position="155"/>
        <end position="177"/>
    </location>
</feature>
<feature type="transmembrane region" description="Helical" evidence="2">
    <location>
        <begin position="72"/>
        <end position="93"/>
    </location>
</feature>
<feature type="transmembrane region" description="Helical" evidence="2">
    <location>
        <begin position="374"/>
        <end position="393"/>
    </location>
</feature>
<feature type="transmembrane region" description="Helical" evidence="2">
    <location>
        <begin position="472"/>
        <end position="499"/>
    </location>
</feature>
<keyword evidence="2" id="KW-0812">Transmembrane</keyword>
<dbReference type="Proteomes" id="UP000039046">
    <property type="component" value="Unassembled WGS sequence"/>
</dbReference>
<dbReference type="STRING" id="1531966.A0A0A1SS32"/>
<evidence type="ECO:0000313" key="4">
    <source>
        <dbReference type="Proteomes" id="UP000039046"/>
    </source>
</evidence>
<dbReference type="PANTHER" id="PTHR40407:SF1">
    <property type="entry name" value="HEPARAN-ALPHA-GLUCOSAMINIDE N-ACETYLTRANSFERASE CATALYTIC DOMAIN-CONTAINING PROTEIN"/>
    <property type="match status" value="1"/>
</dbReference>
<feature type="transmembrane region" description="Helical" evidence="2">
    <location>
        <begin position="183"/>
        <end position="205"/>
    </location>
</feature>
<keyword evidence="4" id="KW-1185">Reference proteome</keyword>
<dbReference type="PANTHER" id="PTHR40407">
    <property type="entry name" value="MEMBRANE PROTEIN-LIKE PROTEIN"/>
    <property type="match status" value="1"/>
</dbReference>
<keyword evidence="2" id="KW-1133">Transmembrane helix</keyword>
<feature type="transmembrane region" description="Helical" evidence="2">
    <location>
        <begin position="341"/>
        <end position="362"/>
    </location>
</feature>